<keyword evidence="2" id="KW-1185">Reference proteome</keyword>
<dbReference type="RefSeq" id="WP_033519132.1">
    <property type="nucleotide sequence ID" value="NZ_CAUPKV010000022.1"/>
</dbReference>
<sequence>MNNTSLTDNKEIETLDLPSWWSDDFPCVATLTKTGVKGHRQLFAADVDILPGVGFAFYEAQWLNNDGSSSDTALTTIVPFNNVESIEQIETVDAEDGGLK</sequence>
<dbReference type="AlphaFoldDB" id="A0A087DGR3"/>
<dbReference type="EMBL" id="JGZO01000006">
    <property type="protein sequence ID" value="KFI94713.1"/>
    <property type="molecule type" value="Genomic_DNA"/>
</dbReference>
<evidence type="ECO:0000313" key="2">
    <source>
        <dbReference type="Proteomes" id="UP000029033"/>
    </source>
</evidence>
<organism evidence="1 2">
    <name type="scientific">Bifidobacterium scardovii</name>
    <dbReference type="NCBI Taxonomy" id="158787"/>
    <lineage>
        <taxon>Bacteria</taxon>
        <taxon>Bacillati</taxon>
        <taxon>Actinomycetota</taxon>
        <taxon>Actinomycetes</taxon>
        <taxon>Bifidobacteriales</taxon>
        <taxon>Bifidobacteriaceae</taxon>
        <taxon>Bifidobacterium</taxon>
    </lineage>
</organism>
<evidence type="ECO:0000313" key="1">
    <source>
        <dbReference type="EMBL" id="KFI94713.1"/>
    </source>
</evidence>
<reference evidence="1 2" key="1">
    <citation type="submission" date="2014-03" db="EMBL/GenBank/DDBJ databases">
        <title>Genomics of Bifidobacteria.</title>
        <authorList>
            <person name="Ventura M."/>
            <person name="Milani C."/>
            <person name="Lugli G.A."/>
        </authorList>
    </citation>
    <scope>NUCLEOTIDE SEQUENCE [LARGE SCALE GENOMIC DNA]</scope>
    <source>
        <strain evidence="1 2">LMG 21589</strain>
    </source>
</reference>
<protein>
    <submittedName>
        <fullName evidence="1">Uncharacterized protein</fullName>
    </submittedName>
</protein>
<gene>
    <name evidence="1" type="ORF">BSCA_0765</name>
</gene>
<comment type="caution">
    <text evidence="1">The sequence shown here is derived from an EMBL/GenBank/DDBJ whole genome shotgun (WGS) entry which is preliminary data.</text>
</comment>
<proteinExistence type="predicted"/>
<dbReference type="GeneID" id="85166432"/>
<accession>A0A087DGR3</accession>
<name>A0A087DGR3_9BIFI</name>
<dbReference type="STRING" id="158787.BSCA_0765"/>
<dbReference type="Proteomes" id="UP000029033">
    <property type="component" value="Unassembled WGS sequence"/>
</dbReference>